<evidence type="ECO:0000256" key="1">
    <source>
        <dbReference type="ARBA" id="ARBA00009437"/>
    </source>
</evidence>
<evidence type="ECO:0000313" key="7">
    <source>
        <dbReference type="Proteomes" id="UP000025241"/>
    </source>
</evidence>
<dbReference type="Pfam" id="PF03466">
    <property type="entry name" value="LysR_substrate"/>
    <property type="match status" value="1"/>
</dbReference>
<dbReference type="PROSITE" id="PS50931">
    <property type="entry name" value="HTH_LYSR"/>
    <property type="match status" value="1"/>
</dbReference>
<dbReference type="InterPro" id="IPR058163">
    <property type="entry name" value="LysR-type_TF_proteobact-type"/>
</dbReference>
<keyword evidence="4" id="KW-0804">Transcription</keyword>
<keyword evidence="3" id="KW-0238">DNA-binding</keyword>
<dbReference type="PATRIC" id="fig|1301098.3.peg.301"/>
<dbReference type="GO" id="GO:0006351">
    <property type="term" value="P:DNA-templated transcription"/>
    <property type="evidence" value="ECO:0007669"/>
    <property type="project" value="TreeGrafter"/>
</dbReference>
<dbReference type="GO" id="GO:0003700">
    <property type="term" value="F:DNA-binding transcription factor activity"/>
    <property type="evidence" value="ECO:0007669"/>
    <property type="project" value="InterPro"/>
</dbReference>
<dbReference type="KEGG" id="pkc:PKB_0291"/>
<gene>
    <name evidence="6" type="ORF">PKB_0291</name>
</gene>
<dbReference type="InterPro" id="IPR005119">
    <property type="entry name" value="LysR_subst-bd"/>
</dbReference>
<dbReference type="STRING" id="1301098.PKB_0291"/>
<dbReference type="FunFam" id="1.10.10.10:FF:000001">
    <property type="entry name" value="LysR family transcriptional regulator"/>
    <property type="match status" value="1"/>
</dbReference>
<dbReference type="eggNOG" id="COG0583">
    <property type="taxonomic scope" value="Bacteria"/>
</dbReference>
<protein>
    <submittedName>
        <fullName evidence="6">Transcriptional regulator</fullName>
    </submittedName>
</protein>
<dbReference type="SUPFAM" id="SSF46785">
    <property type="entry name" value="Winged helix' DNA-binding domain"/>
    <property type="match status" value="1"/>
</dbReference>
<comment type="similarity">
    <text evidence="1">Belongs to the LysR transcriptional regulatory family.</text>
</comment>
<dbReference type="AlphaFoldDB" id="A0A024H9S5"/>
<name>A0A024H9S5_PSEKB</name>
<dbReference type="PANTHER" id="PTHR30537">
    <property type="entry name" value="HTH-TYPE TRANSCRIPTIONAL REGULATOR"/>
    <property type="match status" value="1"/>
</dbReference>
<dbReference type="RefSeq" id="WP_043248407.1">
    <property type="nucleotide sequence ID" value="NZ_HG322950.1"/>
</dbReference>
<dbReference type="SUPFAM" id="SSF53850">
    <property type="entry name" value="Periplasmic binding protein-like II"/>
    <property type="match status" value="1"/>
</dbReference>
<keyword evidence="7" id="KW-1185">Reference proteome</keyword>
<dbReference type="PANTHER" id="PTHR30537:SF5">
    <property type="entry name" value="HTH-TYPE TRANSCRIPTIONAL ACTIVATOR TTDR-RELATED"/>
    <property type="match status" value="1"/>
</dbReference>
<evidence type="ECO:0000256" key="3">
    <source>
        <dbReference type="ARBA" id="ARBA00023125"/>
    </source>
</evidence>
<dbReference type="HOGENOM" id="CLU_039613_16_2_6"/>
<evidence type="ECO:0000313" key="6">
    <source>
        <dbReference type="EMBL" id="CDF81670.1"/>
    </source>
</evidence>
<accession>A0A024H9S5</accession>
<dbReference type="InterPro" id="IPR036388">
    <property type="entry name" value="WH-like_DNA-bd_sf"/>
</dbReference>
<dbReference type="GO" id="GO:0043565">
    <property type="term" value="F:sequence-specific DNA binding"/>
    <property type="evidence" value="ECO:0007669"/>
    <property type="project" value="TreeGrafter"/>
</dbReference>
<reference evidence="6 7" key="2">
    <citation type="submission" date="2014-05" db="EMBL/GenBank/DDBJ databases">
        <title>Genome sequence of the 3-chlorobenzoate degrading bacterium Pseudomonas knackmussii B13 shows multiple evidence for horizontal gene transfer.</title>
        <authorList>
            <person name="Miyazaki R."/>
            <person name="Bertelli C."/>
            <person name="Falquet L."/>
            <person name="Robinson-Rechavi M."/>
            <person name="Gharib W."/>
            <person name="Roy S."/>
            <person name="Van der Meer J.R."/>
        </authorList>
    </citation>
    <scope>NUCLEOTIDE SEQUENCE [LARGE SCALE GENOMIC DNA]</scope>
    <source>
        <strain evidence="6 7">B13</strain>
    </source>
</reference>
<organism evidence="6 7">
    <name type="scientific">Pseudomonas knackmussii (strain DSM 6978 / CCUG 54928 / LMG 23759 / B13)</name>
    <dbReference type="NCBI Taxonomy" id="1301098"/>
    <lineage>
        <taxon>Bacteria</taxon>
        <taxon>Pseudomonadati</taxon>
        <taxon>Pseudomonadota</taxon>
        <taxon>Gammaproteobacteria</taxon>
        <taxon>Pseudomonadales</taxon>
        <taxon>Pseudomonadaceae</taxon>
        <taxon>Pseudomonas</taxon>
    </lineage>
</organism>
<evidence type="ECO:0000256" key="2">
    <source>
        <dbReference type="ARBA" id="ARBA00023015"/>
    </source>
</evidence>
<dbReference type="Gene3D" id="1.10.10.10">
    <property type="entry name" value="Winged helix-like DNA-binding domain superfamily/Winged helix DNA-binding domain"/>
    <property type="match status" value="1"/>
</dbReference>
<sequence length="301" mass="32792">MDKLAALRLFVETVNAGGFSPAARRLGIATSSVTRAMDALEQELGVSLLNRSTRQVTVTEAGQAYHARALHILDTLAEADALVADRGEEARGPLRVSMPVEFGRHLILPNLSGFLARHPGLELTLILSDEVVDLLSARIDLSIRLGGMLRSDDVVMRGLGQFERWLVASPAYLQAHGTPETPADLAKHDCLCLDFGDARQYWRFCHDDEQLQVAVRGRLRSNNADALRQAAIGSNGLALLGDWLVREDVAAGRLVRVLADYRINPNQSSSAISALYLPGQRSSARIGAFIAFVEERLAAVY</sequence>
<proteinExistence type="inferred from homology"/>
<dbReference type="CDD" id="cd08422">
    <property type="entry name" value="PBP2_CrgA_like"/>
    <property type="match status" value="1"/>
</dbReference>
<keyword evidence="2" id="KW-0805">Transcription regulation</keyword>
<dbReference type="OrthoDB" id="9786526at2"/>
<feature type="domain" description="HTH lysR-type" evidence="5">
    <location>
        <begin position="1"/>
        <end position="59"/>
    </location>
</feature>
<dbReference type="Gene3D" id="3.40.190.290">
    <property type="match status" value="1"/>
</dbReference>
<dbReference type="InterPro" id="IPR000847">
    <property type="entry name" value="LysR_HTH_N"/>
</dbReference>
<evidence type="ECO:0000256" key="4">
    <source>
        <dbReference type="ARBA" id="ARBA00023163"/>
    </source>
</evidence>
<evidence type="ECO:0000259" key="5">
    <source>
        <dbReference type="PROSITE" id="PS50931"/>
    </source>
</evidence>
<dbReference type="Proteomes" id="UP000025241">
    <property type="component" value="Chromosome I"/>
</dbReference>
<dbReference type="EMBL" id="HG322950">
    <property type="protein sequence ID" value="CDF81670.1"/>
    <property type="molecule type" value="Genomic_DNA"/>
</dbReference>
<dbReference type="Pfam" id="PF00126">
    <property type="entry name" value="HTH_1"/>
    <property type="match status" value="1"/>
</dbReference>
<dbReference type="InterPro" id="IPR036390">
    <property type="entry name" value="WH_DNA-bd_sf"/>
</dbReference>
<reference evidence="6 7" key="1">
    <citation type="submission" date="2013-03" db="EMBL/GenBank/DDBJ databases">
        <authorList>
            <person name="Linke B."/>
        </authorList>
    </citation>
    <scope>NUCLEOTIDE SEQUENCE [LARGE SCALE GENOMIC DNA]</scope>
    <source>
        <strain evidence="6 7">B13</strain>
    </source>
</reference>